<dbReference type="AlphaFoldDB" id="X0QTY2"/>
<dbReference type="EMBL" id="AZGA01000054">
    <property type="protein sequence ID" value="KRM33357.1"/>
    <property type="molecule type" value="Genomic_DNA"/>
</dbReference>
<keyword evidence="2" id="KW-1185">Reference proteome</keyword>
<dbReference type="OrthoDB" id="2319609at2"/>
<sequence>MLKTKFRYVGITFSLLITTCILAFSGYLSNVVKADSATADGYAITDTQGTFASGKQALPLYTLENNSKLVKSGKTLNVDFSQYQSFGYAKDKDETIYAINLGSSQWVKPGDKFSTPVTYGADIDLGRQAIKTEKLSDGSYDSFAWPLKIYSDAAATQDTGQTLATNNSDWSVTTTGVNNMGNVVTYDLGDNQWVSDRQNVNAGYQTAVAKPGYILGVFSNNESLPLYKDAGLTTPSGQLNTNGSLWQVQSSWVNTWGSAHSYALGNQQWIYAKDVTEIPSSKTFQNGTVTYNTNGKATGTLSHDDTYQVFDAKNIHNRIFLKLGNDNQWVDFQS</sequence>
<name>X0QTY2_9LACO</name>
<reference evidence="1 2" key="1">
    <citation type="journal article" date="2015" name="Genome Announc.">
        <title>Expanding the biotechnology potential of lactobacilli through comparative genomics of 213 strains and associated genera.</title>
        <authorList>
            <person name="Sun Z."/>
            <person name="Harris H.M."/>
            <person name="McCann A."/>
            <person name="Guo C."/>
            <person name="Argimon S."/>
            <person name="Zhang W."/>
            <person name="Yang X."/>
            <person name="Jeffery I.B."/>
            <person name="Cooney J.C."/>
            <person name="Kagawa T.F."/>
            <person name="Liu W."/>
            <person name="Song Y."/>
            <person name="Salvetti E."/>
            <person name="Wrobel A."/>
            <person name="Rasinkangas P."/>
            <person name="Parkhill J."/>
            <person name="Rea M.C."/>
            <person name="O'Sullivan O."/>
            <person name="Ritari J."/>
            <person name="Douillard F.P."/>
            <person name="Paul Ross R."/>
            <person name="Yang R."/>
            <person name="Briner A.E."/>
            <person name="Felis G.E."/>
            <person name="de Vos W.M."/>
            <person name="Barrangou R."/>
            <person name="Klaenhammer T.R."/>
            <person name="Caufield P.W."/>
            <person name="Cui Y."/>
            <person name="Zhang H."/>
            <person name="O'Toole P.W."/>
        </authorList>
    </citation>
    <scope>NUCLEOTIDE SEQUENCE [LARGE SCALE GENOMIC DNA]</scope>
    <source>
        <strain evidence="1 2">DSM 18527</strain>
    </source>
</reference>
<evidence type="ECO:0000313" key="1">
    <source>
        <dbReference type="EMBL" id="KRM33357.1"/>
    </source>
</evidence>
<evidence type="ECO:0000313" key="2">
    <source>
        <dbReference type="Proteomes" id="UP000051236"/>
    </source>
</evidence>
<gene>
    <name evidence="1" type="ORF">FC83_GL002925</name>
</gene>
<proteinExistence type="predicted"/>
<organism evidence="1 2">
    <name type="scientific">Agrilactobacillus composti DSM 18527 = JCM 14202</name>
    <dbReference type="NCBI Taxonomy" id="1423734"/>
    <lineage>
        <taxon>Bacteria</taxon>
        <taxon>Bacillati</taxon>
        <taxon>Bacillota</taxon>
        <taxon>Bacilli</taxon>
        <taxon>Lactobacillales</taxon>
        <taxon>Lactobacillaceae</taxon>
        <taxon>Agrilactobacillus</taxon>
    </lineage>
</organism>
<dbReference type="RefSeq" id="WP_035456371.1">
    <property type="nucleotide sequence ID" value="NZ_AZGA01000054.1"/>
</dbReference>
<comment type="caution">
    <text evidence="1">The sequence shown here is derived from an EMBL/GenBank/DDBJ whole genome shotgun (WGS) entry which is preliminary data.</text>
</comment>
<evidence type="ECO:0008006" key="3">
    <source>
        <dbReference type="Google" id="ProtNLM"/>
    </source>
</evidence>
<protein>
    <recommendedName>
        <fullName evidence="3">Surface layer protein A domain-containing protein</fullName>
    </recommendedName>
</protein>
<dbReference type="STRING" id="1423734.FC83_GL002925"/>
<dbReference type="PATRIC" id="fig|1423734.3.peg.2974"/>
<dbReference type="Proteomes" id="UP000051236">
    <property type="component" value="Unassembled WGS sequence"/>
</dbReference>
<accession>X0QTY2</accession>